<name>A0A7M1KXN8_9LACT</name>
<keyword evidence="4 5" id="KW-0274">FAD</keyword>
<dbReference type="PANTHER" id="PTHR43884:SF12">
    <property type="entry name" value="ISOVALERYL-COA DEHYDROGENASE, MITOCHONDRIAL-RELATED"/>
    <property type="match status" value="1"/>
</dbReference>
<evidence type="ECO:0000256" key="3">
    <source>
        <dbReference type="ARBA" id="ARBA00022630"/>
    </source>
</evidence>
<dbReference type="GO" id="GO:0003995">
    <property type="term" value="F:acyl-CoA dehydrogenase activity"/>
    <property type="evidence" value="ECO:0007669"/>
    <property type="project" value="TreeGrafter"/>
</dbReference>
<feature type="domain" description="Acyl-CoA oxidase/dehydrogenase middle" evidence="7">
    <location>
        <begin position="119"/>
        <end position="214"/>
    </location>
</feature>
<feature type="domain" description="Acyl-CoA dehydrogenase/oxidase C-terminal" evidence="6">
    <location>
        <begin position="228"/>
        <end position="375"/>
    </location>
</feature>
<dbReference type="Pfam" id="PF02771">
    <property type="entry name" value="Acyl-CoA_dh_N"/>
    <property type="match status" value="1"/>
</dbReference>
<evidence type="ECO:0000256" key="4">
    <source>
        <dbReference type="ARBA" id="ARBA00022827"/>
    </source>
</evidence>
<dbReference type="InterPro" id="IPR046373">
    <property type="entry name" value="Acyl-CoA_Oxase/DH_mid-dom_sf"/>
</dbReference>
<accession>A0A7M1KXN8</accession>
<evidence type="ECO:0000313" key="10">
    <source>
        <dbReference type="Proteomes" id="UP000595091"/>
    </source>
</evidence>
<dbReference type="InterPro" id="IPR009100">
    <property type="entry name" value="AcylCoA_DH/oxidase_NM_dom_sf"/>
</dbReference>
<keyword evidence="5" id="KW-0560">Oxidoreductase</keyword>
<dbReference type="Gene3D" id="2.40.110.10">
    <property type="entry name" value="Butyryl-CoA Dehydrogenase, subunit A, domain 2"/>
    <property type="match status" value="1"/>
</dbReference>
<protein>
    <submittedName>
        <fullName evidence="9">Acyl-CoA dehydrogenase family protein</fullName>
    </submittedName>
</protein>
<keyword evidence="3 5" id="KW-0285">Flavoprotein</keyword>
<dbReference type="RefSeq" id="WP_197559085.1">
    <property type="nucleotide sequence ID" value="NZ_CP063065.1"/>
</dbReference>
<dbReference type="InterPro" id="IPR013786">
    <property type="entry name" value="AcylCoA_DH/ox_N"/>
</dbReference>
<evidence type="ECO:0000259" key="6">
    <source>
        <dbReference type="Pfam" id="PF00441"/>
    </source>
</evidence>
<dbReference type="EMBL" id="CP063065">
    <property type="protein sequence ID" value="QOQ80000.1"/>
    <property type="molecule type" value="Genomic_DNA"/>
</dbReference>
<gene>
    <name evidence="9" type="ORF">IMX20_04845</name>
</gene>
<dbReference type="AlphaFoldDB" id="A0A7M1KXN8"/>
<evidence type="ECO:0000256" key="5">
    <source>
        <dbReference type="RuleBase" id="RU362125"/>
    </source>
</evidence>
<evidence type="ECO:0000259" key="8">
    <source>
        <dbReference type="Pfam" id="PF02771"/>
    </source>
</evidence>
<proteinExistence type="inferred from homology"/>
<dbReference type="Pfam" id="PF02770">
    <property type="entry name" value="Acyl-CoA_dh_M"/>
    <property type="match status" value="1"/>
</dbReference>
<comment type="similarity">
    <text evidence="2 5">Belongs to the acyl-CoA dehydrogenase family.</text>
</comment>
<evidence type="ECO:0000313" key="9">
    <source>
        <dbReference type="EMBL" id="QOQ80000.1"/>
    </source>
</evidence>
<dbReference type="PIRSF" id="PIRSF016578">
    <property type="entry name" value="HsaA"/>
    <property type="match status" value="1"/>
</dbReference>
<feature type="domain" description="Acyl-CoA dehydrogenase/oxidase N-terminal" evidence="8">
    <location>
        <begin position="6"/>
        <end position="112"/>
    </location>
</feature>
<dbReference type="InterPro" id="IPR037069">
    <property type="entry name" value="AcylCoA_DH/ox_N_sf"/>
</dbReference>
<dbReference type="InterPro" id="IPR036250">
    <property type="entry name" value="AcylCo_DH-like_C"/>
</dbReference>
<evidence type="ECO:0000259" key="7">
    <source>
        <dbReference type="Pfam" id="PF02770"/>
    </source>
</evidence>
<sequence length="385" mass="42880">MDFKFTDEQELLRKMIQKFAEKEIAPRYEEIEKEGYQQDLTDKMADVGIVGIAVPEAYGGAGYDFVTQTMVIAELAKVNPGVAFTLEAHWKAIDQLVIYGSEEIKARWLPRANRELFTFGQTEPASGSDASTQQTTAVQTPDGWLLNGNKAFLTNGVKAASMYLILAITSPEKDTEHSRTVFILDNQNPGFENGRVEDFVGMRGCPVGDIYLSDALVPDIDRLGAIDQGMEIGHNAHHTARFLMGALAAGIQDAALKASINYIQERELFGGKMSHLDGIKFRISDIAMGLHATKLIMYQAAWLRDQEVDHKMETTTAKLFGSDQALKAANHAMQIFGAYGYSKEYPVEHLWRDAKALQYAEGAYEKLQLDIANSVLFESREEFML</sequence>
<dbReference type="Gene3D" id="1.20.140.10">
    <property type="entry name" value="Butyryl-CoA Dehydrogenase, subunit A, domain 3"/>
    <property type="match status" value="1"/>
</dbReference>
<evidence type="ECO:0000256" key="2">
    <source>
        <dbReference type="ARBA" id="ARBA00009347"/>
    </source>
</evidence>
<dbReference type="Proteomes" id="UP000595091">
    <property type="component" value="Chromosome"/>
</dbReference>
<dbReference type="SUPFAM" id="SSF56645">
    <property type="entry name" value="Acyl-CoA dehydrogenase NM domain-like"/>
    <property type="match status" value="1"/>
</dbReference>
<dbReference type="Gene3D" id="1.10.540.10">
    <property type="entry name" value="Acyl-CoA dehydrogenase/oxidase, N-terminal domain"/>
    <property type="match status" value="1"/>
</dbReference>
<dbReference type="PANTHER" id="PTHR43884">
    <property type="entry name" value="ACYL-COA DEHYDROGENASE"/>
    <property type="match status" value="1"/>
</dbReference>
<dbReference type="InterPro" id="IPR006091">
    <property type="entry name" value="Acyl-CoA_Oxase/DH_mid-dom"/>
</dbReference>
<evidence type="ECO:0000256" key="1">
    <source>
        <dbReference type="ARBA" id="ARBA00001974"/>
    </source>
</evidence>
<dbReference type="InterPro" id="IPR009075">
    <property type="entry name" value="AcylCo_DH/oxidase_C"/>
</dbReference>
<reference evidence="9 10" key="1">
    <citation type="submission" date="2020-10" db="EMBL/GenBank/DDBJ databases">
        <title>Plasmid carrying two tetracycline resistance determinant.</title>
        <authorList>
            <person name="Yang Q."/>
        </authorList>
    </citation>
    <scope>NUCLEOTIDE SEQUENCE [LARGE SCALE GENOMIC DNA]</scope>
    <source>
        <strain evidence="9 10">T43</strain>
    </source>
</reference>
<organism evidence="9 10">
    <name type="scientific">Aerococcus urinaeequi</name>
    <dbReference type="NCBI Taxonomy" id="51665"/>
    <lineage>
        <taxon>Bacteria</taxon>
        <taxon>Bacillati</taxon>
        <taxon>Bacillota</taxon>
        <taxon>Bacilli</taxon>
        <taxon>Lactobacillales</taxon>
        <taxon>Aerococcaceae</taxon>
        <taxon>Aerococcus</taxon>
    </lineage>
</organism>
<dbReference type="SUPFAM" id="SSF47203">
    <property type="entry name" value="Acyl-CoA dehydrogenase C-terminal domain-like"/>
    <property type="match status" value="1"/>
</dbReference>
<dbReference type="Pfam" id="PF00441">
    <property type="entry name" value="Acyl-CoA_dh_1"/>
    <property type="match status" value="1"/>
</dbReference>
<comment type="cofactor">
    <cofactor evidence="1 5">
        <name>FAD</name>
        <dbReference type="ChEBI" id="CHEBI:57692"/>
    </cofactor>
</comment>
<dbReference type="GO" id="GO:0050660">
    <property type="term" value="F:flavin adenine dinucleotide binding"/>
    <property type="evidence" value="ECO:0007669"/>
    <property type="project" value="InterPro"/>
</dbReference>